<accession>A0A382VYW0</accession>
<proteinExistence type="predicted"/>
<evidence type="ECO:0000313" key="1">
    <source>
        <dbReference type="EMBL" id="SVD51071.1"/>
    </source>
</evidence>
<protein>
    <submittedName>
        <fullName evidence="1">Uncharacterized protein</fullName>
    </submittedName>
</protein>
<sequence length="117" mass="12589">MENEIDRISAVSSLDELLPLLDEVAREARAGQSTAAERRNLLRAIVLSPGLSTALATGAALDALVERLGPEDWSEHFEPAVEKELPALVVQVIDDVMDVGHDDLLRLVPEDGVGVLL</sequence>
<dbReference type="AlphaFoldDB" id="A0A382VYW0"/>
<gene>
    <name evidence="1" type="ORF">METZ01_LOCUS403925</name>
</gene>
<dbReference type="EMBL" id="UINC01155303">
    <property type="protein sequence ID" value="SVD51071.1"/>
    <property type="molecule type" value="Genomic_DNA"/>
</dbReference>
<organism evidence="1">
    <name type="scientific">marine metagenome</name>
    <dbReference type="NCBI Taxonomy" id="408172"/>
    <lineage>
        <taxon>unclassified sequences</taxon>
        <taxon>metagenomes</taxon>
        <taxon>ecological metagenomes</taxon>
    </lineage>
</organism>
<name>A0A382VYW0_9ZZZZ</name>
<reference evidence="1" key="1">
    <citation type="submission" date="2018-05" db="EMBL/GenBank/DDBJ databases">
        <authorList>
            <person name="Lanie J.A."/>
            <person name="Ng W.-L."/>
            <person name="Kazmierczak K.M."/>
            <person name="Andrzejewski T.M."/>
            <person name="Davidsen T.M."/>
            <person name="Wayne K.J."/>
            <person name="Tettelin H."/>
            <person name="Glass J.I."/>
            <person name="Rusch D."/>
            <person name="Podicherti R."/>
            <person name="Tsui H.-C.T."/>
            <person name="Winkler M.E."/>
        </authorList>
    </citation>
    <scope>NUCLEOTIDE SEQUENCE</scope>
</reference>
<feature type="non-terminal residue" evidence="1">
    <location>
        <position position="117"/>
    </location>
</feature>